<organism evidence="3">
    <name type="scientific">Tanacetum cinerariifolium</name>
    <name type="common">Dalmatian daisy</name>
    <name type="synonym">Chrysanthemum cinerariifolium</name>
    <dbReference type="NCBI Taxonomy" id="118510"/>
    <lineage>
        <taxon>Eukaryota</taxon>
        <taxon>Viridiplantae</taxon>
        <taxon>Streptophyta</taxon>
        <taxon>Embryophyta</taxon>
        <taxon>Tracheophyta</taxon>
        <taxon>Spermatophyta</taxon>
        <taxon>Magnoliopsida</taxon>
        <taxon>eudicotyledons</taxon>
        <taxon>Gunneridae</taxon>
        <taxon>Pentapetalae</taxon>
        <taxon>asterids</taxon>
        <taxon>campanulids</taxon>
        <taxon>Asterales</taxon>
        <taxon>Asteraceae</taxon>
        <taxon>Asteroideae</taxon>
        <taxon>Anthemideae</taxon>
        <taxon>Anthemidinae</taxon>
        <taxon>Tanacetum</taxon>
    </lineage>
</organism>
<protein>
    <submittedName>
        <fullName evidence="3">Uncharacterized protein</fullName>
    </submittedName>
</protein>
<dbReference type="AlphaFoldDB" id="A0A6L2P800"/>
<evidence type="ECO:0000313" key="3">
    <source>
        <dbReference type="EMBL" id="GEU92964.1"/>
    </source>
</evidence>
<comment type="caution">
    <text evidence="3">The sequence shown here is derived from an EMBL/GenBank/DDBJ whole genome shotgun (WGS) entry which is preliminary data.</text>
</comment>
<sequence length="335" mass="38518">MVVQNQTKLGEGSTILTDPHYKPTILQPSSSQPQKTHKPRKLKRKDTQVLVSGAKKPWGILLLKLGLRVYLNILMIHCLHENKVLDLEKTKTTQSNEIDSLKRRVKKLEKRNRSRTHKLKRLYKVGLTARVESSGDEESLDDLGGEEVFVAEQEVVKDVNKNVVKEIVKAAQDSTATTTITTEKITLAQALKALKTLKPKVKWIVIQEQEELGEELIQESTKKQKVEDYKETTELKHLMEIIPDKEEVAIDAIPLAVKSPRIVDWKIHKEGKKSYYQIVRADGKSQMYMVYMLVEKTYPLTPPTLLMMLKKQLQIDYPSEMAYQLLKLIKKQLKK</sequence>
<accession>A0A6L2P800</accession>
<evidence type="ECO:0000256" key="1">
    <source>
        <dbReference type="SAM" id="Coils"/>
    </source>
</evidence>
<feature type="compositionally biased region" description="Basic residues" evidence="2">
    <location>
        <begin position="35"/>
        <end position="44"/>
    </location>
</feature>
<feature type="region of interest" description="Disordered" evidence="2">
    <location>
        <begin position="1"/>
        <end position="46"/>
    </location>
</feature>
<name>A0A6L2P800_TANCI</name>
<proteinExistence type="predicted"/>
<dbReference type="EMBL" id="BKCJ010010747">
    <property type="protein sequence ID" value="GEU92964.1"/>
    <property type="molecule type" value="Genomic_DNA"/>
</dbReference>
<evidence type="ECO:0000256" key="2">
    <source>
        <dbReference type="SAM" id="MobiDB-lite"/>
    </source>
</evidence>
<reference evidence="3" key="1">
    <citation type="journal article" date="2019" name="Sci. Rep.">
        <title>Draft genome of Tanacetum cinerariifolium, the natural source of mosquito coil.</title>
        <authorList>
            <person name="Yamashiro T."/>
            <person name="Shiraishi A."/>
            <person name="Satake H."/>
            <person name="Nakayama K."/>
        </authorList>
    </citation>
    <scope>NUCLEOTIDE SEQUENCE</scope>
</reference>
<gene>
    <name evidence="3" type="ORF">Tci_064942</name>
</gene>
<feature type="coiled-coil region" evidence="1">
    <location>
        <begin position="84"/>
        <end position="118"/>
    </location>
</feature>
<keyword evidence="1" id="KW-0175">Coiled coil</keyword>